<dbReference type="Pfam" id="PF22921">
    <property type="entry name" value="FKRP_N"/>
    <property type="match status" value="1"/>
</dbReference>
<dbReference type="GO" id="GO:0035269">
    <property type="term" value="P:protein O-linked glycosylation via mannose"/>
    <property type="evidence" value="ECO:0007669"/>
    <property type="project" value="TreeGrafter"/>
</dbReference>
<sequence>MRCPLCHMLIGLTLLCNTLLLYYTWHLHSHTSGRQTSTSALSPGITVIVREFRAFEHGLAELNHSFLRVRPSLHLLIASETLPYPPTQGLQILRLHPSPEQSSSSFHLESHIYTRLVALVPDGTSLDPPDLLDRMARELRNASPGVRIIAAGAGKNLKCLHLNVSLRDWTAAYRPAACEKTCGAVSGTAVLLLRSRDLFELPFPLARPLHSALFIQAALRDWGVKVLKDTTFPRVPIPATDHGRWKAEQAQRTEEAVTMRALNIRLVQGLDGGDRWYGCSKETQRCFGTVLENTPEYLYENRWTPPCCLRALRATAHHVIKVLEASGVRYWLEGGSLLGAARHGDIIPWDYDVDFGIYLEDVLLCAELRGAQAGSLVDAEGFVWERAVEGDFFRVQYSQSNHLHVDLWPFYPRDGIMTRDSWTGHPQDVEFPESFLQPLQSLPFAGGFAQAPNHHIQLLRMKFGERVIEEPEYPNPALLRMGGKRD</sequence>
<evidence type="ECO:0000313" key="6">
    <source>
        <dbReference type="Proteomes" id="UP000812440"/>
    </source>
</evidence>
<accession>A0A8T2IQP6</accession>
<feature type="domain" description="LicD/FKTN/FKRP nucleotidyltransferase" evidence="3">
    <location>
        <begin position="325"/>
        <end position="362"/>
    </location>
</feature>
<comment type="caution">
    <text evidence="5">The sequence shown here is derived from an EMBL/GenBank/DDBJ whole genome shotgun (WGS) entry which is preliminary data.</text>
</comment>
<protein>
    <recommendedName>
        <fullName evidence="2">Ribitol-5-phosphate transferase</fullName>
    </recommendedName>
</protein>
<gene>
    <name evidence="5" type="ORF">GDO86_012454</name>
</gene>
<comment type="similarity">
    <text evidence="1">Belongs to the LicD transferase family.</text>
</comment>
<dbReference type="InterPro" id="IPR007074">
    <property type="entry name" value="LicD/FKTN/FKRP_NTP_transf"/>
</dbReference>
<keyword evidence="6" id="KW-1185">Reference proteome</keyword>
<dbReference type="OrthoDB" id="444255at2759"/>
<dbReference type="PANTHER" id="PTHR13627:SF31">
    <property type="entry name" value="RIBITOL 5-PHOSPHATE TRANSFERASE FKRP"/>
    <property type="match status" value="1"/>
</dbReference>
<name>A0A8T2IQP6_9PIPI</name>
<dbReference type="Pfam" id="PF04991">
    <property type="entry name" value="LicD"/>
    <property type="match status" value="1"/>
</dbReference>
<dbReference type="GO" id="GO:0005794">
    <property type="term" value="C:Golgi apparatus"/>
    <property type="evidence" value="ECO:0007669"/>
    <property type="project" value="TreeGrafter"/>
</dbReference>
<dbReference type="EMBL" id="JAACNH010000008">
    <property type="protein sequence ID" value="KAG8434083.1"/>
    <property type="molecule type" value="Genomic_DNA"/>
</dbReference>
<organism evidence="5 6">
    <name type="scientific">Hymenochirus boettgeri</name>
    <name type="common">Congo dwarf clawed frog</name>
    <dbReference type="NCBI Taxonomy" id="247094"/>
    <lineage>
        <taxon>Eukaryota</taxon>
        <taxon>Metazoa</taxon>
        <taxon>Chordata</taxon>
        <taxon>Craniata</taxon>
        <taxon>Vertebrata</taxon>
        <taxon>Euteleostomi</taxon>
        <taxon>Amphibia</taxon>
        <taxon>Batrachia</taxon>
        <taxon>Anura</taxon>
        <taxon>Pipoidea</taxon>
        <taxon>Pipidae</taxon>
        <taxon>Pipinae</taxon>
        <taxon>Hymenochirus</taxon>
    </lineage>
</organism>
<evidence type="ECO:0000259" key="4">
    <source>
        <dbReference type="Pfam" id="PF22921"/>
    </source>
</evidence>
<dbReference type="AlphaFoldDB" id="A0A8T2IQP6"/>
<dbReference type="InterPro" id="IPR052613">
    <property type="entry name" value="LicD_transferase"/>
</dbReference>
<reference evidence="5" key="1">
    <citation type="thesis" date="2020" institute="ProQuest LLC" country="789 East Eisenhower Parkway, Ann Arbor, MI, USA">
        <title>Comparative Genomics and Chromosome Evolution.</title>
        <authorList>
            <person name="Mudd A.B."/>
        </authorList>
    </citation>
    <scope>NUCLEOTIDE SEQUENCE</scope>
    <source>
        <strain evidence="5">Female2</strain>
        <tissue evidence="5">Blood</tissue>
    </source>
</reference>
<evidence type="ECO:0000313" key="5">
    <source>
        <dbReference type="EMBL" id="KAG8434083.1"/>
    </source>
</evidence>
<dbReference type="InterPro" id="IPR055105">
    <property type="entry name" value="FKRP_N"/>
</dbReference>
<feature type="domain" description="FKRP stem" evidence="4">
    <location>
        <begin position="35"/>
        <end position="268"/>
    </location>
</feature>
<evidence type="ECO:0000256" key="2">
    <source>
        <dbReference type="ARBA" id="ARBA00033332"/>
    </source>
</evidence>
<evidence type="ECO:0000256" key="1">
    <source>
        <dbReference type="ARBA" id="ARBA00010623"/>
    </source>
</evidence>
<dbReference type="Proteomes" id="UP000812440">
    <property type="component" value="Chromosome 7"/>
</dbReference>
<dbReference type="PANTHER" id="PTHR13627">
    <property type="entry name" value="FUKUTIN RELATED PROTEIN"/>
    <property type="match status" value="1"/>
</dbReference>
<evidence type="ECO:0000259" key="3">
    <source>
        <dbReference type="Pfam" id="PF04991"/>
    </source>
</evidence>
<proteinExistence type="inferred from homology"/>